<reference evidence="1" key="1">
    <citation type="submission" date="2024-12" db="EMBL/GenBank/DDBJ databases">
        <authorList>
            <person name="Wu N."/>
        </authorList>
    </citation>
    <scope>NUCLEOTIDE SEQUENCE</scope>
    <source>
        <strain evidence="1">P15</strain>
    </source>
</reference>
<proteinExistence type="predicted"/>
<dbReference type="Proteomes" id="UP001631969">
    <property type="component" value="Unassembled WGS sequence"/>
</dbReference>
<comment type="caution">
    <text evidence="1">The sequence shown here is derived from an EMBL/GenBank/DDBJ whole genome shotgun (WGS) entry which is preliminary data.</text>
</comment>
<name>A0ACC7NXL5_9BACL</name>
<dbReference type="EMBL" id="JBJURJ010000001">
    <property type="protein sequence ID" value="MFM9326802.1"/>
    <property type="molecule type" value="Genomic_DNA"/>
</dbReference>
<keyword evidence="2" id="KW-1185">Reference proteome</keyword>
<evidence type="ECO:0000313" key="2">
    <source>
        <dbReference type="Proteomes" id="UP001631969"/>
    </source>
</evidence>
<organism evidence="1 2">
    <name type="scientific">Paenibacillus mesotrionivorans</name>
    <dbReference type="NCBI Taxonomy" id="3160968"/>
    <lineage>
        <taxon>Bacteria</taxon>
        <taxon>Bacillati</taxon>
        <taxon>Bacillota</taxon>
        <taxon>Bacilli</taxon>
        <taxon>Bacillales</taxon>
        <taxon>Paenibacillaceae</taxon>
        <taxon>Paenibacillus</taxon>
    </lineage>
</organism>
<sequence length="484" mass="53169">MSIHLKKIASWILAVHLFIPASVSYAEEHAEPILELGTTPIVTNAVFRDVGNHWAANAIYNMTQYGIINGYDDSTFKPGNSMTREEFAALLARSFSLEWNTGNRVSSYTDIQPDRWSVPYIEAVRGIYPGPALGEDTEYKPTTPVTREEFAAALVRILGYTGPERTDPAALDSTFRDAGQIAEEYRDAVAAAVELKLVQGQANRMFAPKASITRAEVASIMYRAVLLSEESTGQIPQINLPTQIKTDVFEVNGTVGEGAEVILNGQKLQVENGAFQAQLRVFNEGAYEIVIAIRSPSANVHFIRRKLVYERAVPQISLYSPVETATKNKINLAGKVSYEETNTLPDLYVNDEKVNVLRGGDFNKDVSLEEGVNKFRYKVVASDGRIAELTKEILFTPPAPVLNLNSIPASTKSKTITVSGTVKDVNDENAIVYVDGQMVEPDVLGVFSKQLNLQEGKNTIVITAQNIYAKVSTVVKTIEVTEGK</sequence>
<evidence type="ECO:0000313" key="1">
    <source>
        <dbReference type="EMBL" id="MFM9326802.1"/>
    </source>
</evidence>
<gene>
    <name evidence="1" type="ORF">ACI1P1_00685</name>
</gene>
<protein>
    <submittedName>
        <fullName evidence="1">S-layer homology domain-containing protein</fullName>
    </submittedName>
</protein>
<accession>A0ACC7NXL5</accession>